<dbReference type="EMBL" id="VJMH01006975">
    <property type="protein sequence ID" value="KAF0686790.1"/>
    <property type="molecule type" value="Genomic_DNA"/>
</dbReference>
<name>A0A485LIY7_9STRA</name>
<protein>
    <submittedName>
        <fullName evidence="10">Aste57867_21453 protein</fullName>
    </submittedName>
</protein>
<dbReference type="PROSITE" id="PS50202">
    <property type="entry name" value="MSP"/>
    <property type="match status" value="1"/>
</dbReference>
<evidence type="ECO:0000256" key="5">
    <source>
        <dbReference type="ARBA" id="ARBA00023136"/>
    </source>
</evidence>
<comment type="subcellular location">
    <subcellularLocation>
        <location evidence="1">Membrane</location>
        <topology evidence="1">Single-pass type IV membrane protein</topology>
    </subcellularLocation>
</comment>
<comment type="similarity">
    <text evidence="2">Belongs to the VAMP-associated protein (VAP) (TC 9.B.17) family.</text>
</comment>
<dbReference type="InterPro" id="IPR008962">
    <property type="entry name" value="PapD-like_sf"/>
</dbReference>
<keyword evidence="11" id="KW-1185">Reference proteome</keyword>
<evidence type="ECO:0000256" key="3">
    <source>
        <dbReference type="ARBA" id="ARBA00022692"/>
    </source>
</evidence>
<sequence>MNSSGAGHLITLDPIDSLSFALVSNSSPQAALTITNPSSVENVAFKVKTTRPMRYLVRPNQGVIGPNSTATVLVILQQKDCEELLRLDASERQLSNDKFLVQSVGVEAEFCDMLTKKQTKEVMDDLTSLWNQAEKTQVSNKKLRCRFTEGSGDIHTPQQLSNALLESPNKGGVSVDAAPPSSTSSATNGRSSLGSAPTPAPATMYTSAPDDSARTQELVGEMAILRKKYDELVAFTVQLTAQRDTLINDLDKFRQQNQKLTAEQQRLKRQATAEMGTLRQRRTAADEDAASSPTRALATPPPAKPITFFHVLVCAVLFFLVGRYYA</sequence>
<dbReference type="InterPro" id="IPR000535">
    <property type="entry name" value="MSP_dom"/>
</dbReference>
<dbReference type="PANTHER" id="PTHR10809">
    <property type="entry name" value="VESICLE-ASSOCIATED MEMBRANE PROTEIN-ASSOCIATED PROTEIN"/>
    <property type="match status" value="1"/>
</dbReference>
<evidence type="ECO:0000256" key="2">
    <source>
        <dbReference type="ARBA" id="ARBA00008932"/>
    </source>
</evidence>
<feature type="region of interest" description="Disordered" evidence="6">
    <location>
        <begin position="268"/>
        <end position="297"/>
    </location>
</feature>
<dbReference type="Proteomes" id="UP000332933">
    <property type="component" value="Unassembled WGS sequence"/>
</dbReference>
<evidence type="ECO:0000313" key="11">
    <source>
        <dbReference type="Proteomes" id="UP000332933"/>
    </source>
</evidence>
<feature type="compositionally biased region" description="Low complexity" evidence="6">
    <location>
        <begin position="177"/>
        <end position="192"/>
    </location>
</feature>
<evidence type="ECO:0000256" key="7">
    <source>
        <dbReference type="SAM" id="Phobius"/>
    </source>
</evidence>
<dbReference type="PANTHER" id="PTHR10809:SF6">
    <property type="entry name" value="AT11025P-RELATED"/>
    <property type="match status" value="1"/>
</dbReference>
<dbReference type="InterPro" id="IPR016763">
    <property type="entry name" value="VAP"/>
</dbReference>
<feature type="transmembrane region" description="Helical" evidence="7">
    <location>
        <begin position="306"/>
        <end position="325"/>
    </location>
</feature>
<feature type="domain" description="MSP" evidence="8">
    <location>
        <begin position="9"/>
        <end position="148"/>
    </location>
</feature>
<evidence type="ECO:0000256" key="1">
    <source>
        <dbReference type="ARBA" id="ARBA00004211"/>
    </source>
</evidence>
<dbReference type="GO" id="GO:0005789">
    <property type="term" value="C:endoplasmic reticulum membrane"/>
    <property type="evidence" value="ECO:0007669"/>
    <property type="project" value="InterPro"/>
</dbReference>
<dbReference type="OrthoDB" id="264603at2759"/>
<proteinExistence type="inferred from homology"/>
<keyword evidence="5 7" id="KW-0472">Membrane</keyword>
<dbReference type="EMBL" id="CAADRA010007001">
    <property type="protein sequence ID" value="VFT98124.1"/>
    <property type="molecule type" value="Genomic_DNA"/>
</dbReference>
<dbReference type="Pfam" id="PF00635">
    <property type="entry name" value="Motile_Sperm"/>
    <property type="match status" value="1"/>
</dbReference>
<evidence type="ECO:0000259" key="8">
    <source>
        <dbReference type="PROSITE" id="PS50202"/>
    </source>
</evidence>
<organism evidence="10 11">
    <name type="scientific">Aphanomyces stellatus</name>
    <dbReference type="NCBI Taxonomy" id="120398"/>
    <lineage>
        <taxon>Eukaryota</taxon>
        <taxon>Sar</taxon>
        <taxon>Stramenopiles</taxon>
        <taxon>Oomycota</taxon>
        <taxon>Saprolegniomycetes</taxon>
        <taxon>Saprolegniales</taxon>
        <taxon>Verrucalvaceae</taxon>
        <taxon>Aphanomyces</taxon>
    </lineage>
</organism>
<evidence type="ECO:0000313" key="9">
    <source>
        <dbReference type="EMBL" id="KAF0686790.1"/>
    </source>
</evidence>
<reference evidence="10 11" key="1">
    <citation type="submission" date="2019-03" db="EMBL/GenBank/DDBJ databases">
        <authorList>
            <person name="Gaulin E."/>
            <person name="Dumas B."/>
        </authorList>
    </citation>
    <scope>NUCLEOTIDE SEQUENCE [LARGE SCALE GENOMIC DNA]</scope>
    <source>
        <strain evidence="10">CBS 568.67</strain>
    </source>
</reference>
<dbReference type="GO" id="GO:0090158">
    <property type="term" value="P:endoplasmic reticulum membrane organization"/>
    <property type="evidence" value="ECO:0007669"/>
    <property type="project" value="TreeGrafter"/>
</dbReference>
<keyword evidence="3 7" id="KW-0812">Transmembrane</keyword>
<accession>A0A485LIY7</accession>
<dbReference type="SUPFAM" id="SSF49354">
    <property type="entry name" value="PapD-like"/>
    <property type="match status" value="1"/>
</dbReference>
<dbReference type="Gene3D" id="2.60.40.10">
    <property type="entry name" value="Immunoglobulins"/>
    <property type="match status" value="1"/>
</dbReference>
<dbReference type="GO" id="GO:0061817">
    <property type="term" value="P:endoplasmic reticulum-plasma membrane tethering"/>
    <property type="evidence" value="ECO:0007669"/>
    <property type="project" value="TreeGrafter"/>
</dbReference>
<evidence type="ECO:0000256" key="4">
    <source>
        <dbReference type="ARBA" id="ARBA00022989"/>
    </source>
</evidence>
<reference evidence="9" key="2">
    <citation type="submission" date="2019-06" db="EMBL/GenBank/DDBJ databases">
        <title>Genomics analysis of Aphanomyces spp. identifies a new class of oomycete effector associated with host adaptation.</title>
        <authorList>
            <person name="Gaulin E."/>
        </authorList>
    </citation>
    <scope>NUCLEOTIDE SEQUENCE</scope>
    <source>
        <strain evidence="9">CBS 578.67</strain>
    </source>
</reference>
<evidence type="ECO:0000313" key="10">
    <source>
        <dbReference type="EMBL" id="VFT98124.1"/>
    </source>
</evidence>
<feature type="region of interest" description="Disordered" evidence="6">
    <location>
        <begin position="164"/>
        <end position="213"/>
    </location>
</feature>
<gene>
    <name evidence="10" type="primary">Aste57867_21453</name>
    <name evidence="9" type="ORF">As57867_021384</name>
    <name evidence="10" type="ORF">ASTE57867_21453</name>
</gene>
<evidence type="ECO:0000256" key="6">
    <source>
        <dbReference type="SAM" id="MobiDB-lite"/>
    </source>
</evidence>
<dbReference type="InterPro" id="IPR013783">
    <property type="entry name" value="Ig-like_fold"/>
</dbReference>
<keyword evidence="4 7" id="KW-1133">Transmembrane helix</keyword>
<dbReference type="GO" id="GO:0005886">
    <property type="term" value="C:plasma membrane"/>
    <property type="evidence" value="ECO:0007669"/>
    <property type="project" value="TreeGrafter"/>
</dbReference>
<dbReference type="AlphaFoldDB" id="A0A485LIY7"/>